<proteinExistence type="predicted"/>
<dbReference type="RefSeq" id="WP_219759353.1">
    <property type="nucleotide sequence ID" value="NZ_JAHXRS010000008.1"/>
</dbReference>
<name>A0ABS6ZXA4_9DEIN</name>
<dbReference type="EMBL" id="JAHXRS010000008">
    <property type="protein sequence ID" value="MBW6394691.1"/>
    <property type="molecule type" value="Genomic_DNA"/>
</dbReference>
<gene>
    <name evidence="1" type="ORF">KZX47_05930</name>
</gene>
<organism evidence="1 2">
    <name type="scientific">Thermus brevis</name>
    <dbReference type="NCBI Taxonomy" id="2862456"/>
    <lineage>
        <taxon>Bacteria</taxon>
        <taxon>Thermotogati</taxon>
        <taxon>Deinococcota</taxon>
        <taxon>Deinococci</taxon>
        <taxon>Thermales</taxon>
        <taxon>Thermaceae</taxon>
        <taxon>Thermus</taxon>
    </lineage>
</organism>
<evidence type="ECO:0000313" key="2">
    <source>
        <dbReference type="Proteomes" id="UP000724268"/>
    </source>
</evidence>
<keyword evidence="2" id="KW-1185">Reference proteome</keyword>
<evidence type="ECO:0000313" key="1">
    <source>
        <dbReference type="EMBL" id="MBW6394691.1"/>
    </source>
</evidence>
<accession>A0ABS6ZXA4</accession>
<dbReference type="Proteomes" id="UP000724268">
    <property type="component" value="Unassembled WGS sequence"/>
</dbReference>
<reference evidence="1 2" key="1">
    <citation type="submission" date="2021-07" db="EMBL/GenBank/DDBJ databases">
        <title>Thermus aquaticus gen. n. and sp. n., a nonsporulating extreme thermophile.</title>
        <authorList>
            <person name="Hu C.-J."/>
            <person name="Li W.-J."/>
            <person name="Xian W.-D."/>
        </authorList>
    </citation>
    <scope>NUCLEOTIDE SEQUENCE [LARGE SCALE GENOMIC DNA]</scope>
    <source>
        <strain evidence="1 2">SYSU G05001</strain>
    </source>
</reference>
<sequence>METYTRWYHLLDRLAKVGGGLAGMFSMELSADFYPRTGSVLLLARSRVAPLPELVEAWNRTRYPQALLGLDGRLWFRDVIYLPAEWLKPEPPREAREYLREAVARFDSQVFEGFHFIVGELGRKRMHPSMMDSLAPL</sequence>
<protein>
    <submittedName>
        <fullName evidence="1">Uncharacterized protein</fullName>
    </submittedName>
</protein>
<comment type="caution">
    <text evidence="1">The sequence shown here is derived from an EMBL/GenBank/DDBJ whole genome shotgun (WGS) entry which is preliminary data.</text>
</comment>